<accession>E4ZJ84</accession>
<dbReference type="HOGENOM" id="CLU_066159_0_0_1"/>
<evidence type="ECO:0000256" key="1">
    <source>
        <dbReference type="SAM" id="MobiDB-lite"/>
    </source>
</evidence>
<sequence>MQARRLHLHHCTITFSQHNLTCTRPTISSLFSLLKMTPAPNNRFFAPTNRASRTNSTAHSLISESAFSASPYVTPRASPTTTPHTNPPPRSRTSAADLFDNPPEAKRTVFKLPGYWTLQPTVPTPFAGTLEASLDAIQEWAKLWVGGHGVQRIVNTMLKEVDTKTNWCNLIRLLFRHRPVCSVEPRLSTGGSRDDIADELSMQTGHILTEELLFLVTRTLLPEQIAENRAVMARLYDRKKHLAIRLVLRYDMLLAWKMHGIGHGKDHKRYPVVVNSVAPPLPPPSAVDATPAPAPEPEPEPEPDIPGSVPVVNENCRNDIGILEAPATAYRRPLMPNVWPTLLLFPPTHPNGFSTHGVRDRMRHHVTELDGILMYTDEEVSAWSDGLLIARTASALLLWQWLRGNNEILGDMEVDAWEDLDGRADDCDWIAD</sequence>
<dbReference type="OMA" id="RYDMLRE"/>
<gene>
    <name evidence="2" type="ORF">LEMA_P070230.1</name>
</gene>
<reference evidence="3" key="1">
    <citation type="journal article" date="2011" name="Nat. Commun.">
        <title>Effector diversification within compartments of the Leptosphaeria maculans genome affected by Repeat-Induced Point mutations.</title>
        <authorList>
            <person name="Rouxel T."/>
            <person name="Grandaubert J."/>
            <person name="Hane J.K."/>
            <person name="Hoede C."/>
            <person name="van de Wouw A.P."/>
            <person name="Couloux A."/>
            <person name="Dominguez V."/>
            <person name="Anthouard V."/>
            <person name="Bally P."/>
            <person name="Bourras S."/>
            <person name="Cozijnsen A.J."/>
            <person name="Ciuffetti L.M."/>
            <person name="Degrave A."/>
            <person name="Dilmaghani A."/>
            <person name="Duret L."/>
            <person name="Fudal I."/>
            <person name="Goodwin S.B."/>
            <person name="Gout L."/>
            <person name="Glaser N."/>
            <person name="Linglin J."/>
            <person name="Kema G.H.J."/>
            <person name="Lapalu N."/>
            <person name="Lawrence C.B."/>
            <person name="May K."/>
            <person name="Meyer M."/>
            <person name="Ollivier B."/>
            <person name="Poulain J."/>
            <person name="Schoch C.L."/>
            <person name="Simon A."/>
            <person name="Spatafora J.W."/>
            <person name="Stachowiak A."/>
            <person name="Turgeon B.G."/>
            <person name="Tyler B.M."/>
            <person name="Vincent D."/>
            <person name="Weissenbach J."/>
            <person name="Amselem J."/>
            <person name="Quesneville H."/>
            <person name="Oliver R.P."/>
            <person name="Wincker P."/>
            <person name="Balesdent M.-H."/>
            <person name="Howlett B.J."/>
        </authorList>
    </citation>
    <scope>NUCLEOTIDE SEQUENCE [LARGE SCALE GENOMIC DNA]</scope>
    <source>
        <strain evidence="3">JN3 / isolate v23.1.3 / race Av1-4-5-6-7-8</strain>
    </source>
</reference>
<evidence type="ECO:0000313" key="2">
    <source>
        <dbReference type="EMBL" id="CBX91515.1"/>
    </source>
</evidence>
<feature type="region of interest" description="Disordered" evidence="1">
    <location>
        <begin position="70"/>
        <end position="100"/>
    </location>
</feature>
<dbReference type="Proteomes" id="UP000002668">
    <property type="component" value="Genome"/>
</dbReference>
<dbReference type="AlphaFoldDB" id="E4ZJ84"/>
<protein>
    <submittedName>
        <fullName evidence="2">Predicted protein</fullName>
    </submittedName>
</protein>
<dbReference type="OrthoDB" id="3790454at2759"/>
<organism evidence="3">
    <name type="scientific">Leptosphaeria maculans (strain JN3 / isolate v23.1.3 / race Av1-4-5-6-7-8)</name>
    <name type="common">Blackleg fungus</name>
    <name type="synonym">Phoma lingam</name>
    <dbReference type="NCBI Taxonomy" id="985895"/>
    <lineage>
        <taxon>Eukaryota</taxon>
        <taxon>Fungi</taxon>
        <taxon>Dikarya</taxon>
        <taxon>Ascomycota</taxon>
        <taxon>Pezizomycotina</taxon>
        <taxon>Dothideomycetes</taxon>
        <taxon>Pleosporomycetidae</taxon>
        <taxon>Pleosporales</taxon>
        <taxon>Pleosporineae</taxon>
        <taxon>Leptosphaeriaceae</taxon>
        <taxon>Plenodomus</taxon>
        <taxon>Plenodomus lingam/Leptosphaeria maculans species complex</taxon>
    </lineage>
</organism>
<dbReference type="VEuPathDB" id="FungiDB:LEMA_P070230.1"/>
<dbReference type="InParanoid" id="E4ZJ84"/>
<proteinExistence type="predicted"/>
<dbReference type="GeneID" id="13288310"/>
<keyword evidence="3" id="KW-1185">Reference proteome</keyword>
<evidence type="ECO:0000313" key="3">
    <source>
        <dbReference type="Proteomes" id="UP000002668"/>
    </source>
</evidence>
<dbReference type="eggNOG" id="ENOG502TDYK">
    <property type="taxonomic scope" value="Eukaryota"/>
</dbReference>
<feature type="region of interest" description="Disordered" evidence="1">
    <location>
        <begin position="280"/>
        <end position="308"/>
    </location>
</feature>
<dbReference type="EMBL" id="FP929072">
    <property type="protein sequence ID" value="CBX91515.1"/>
    <property type="molecule type" value="Genomic_DNA"/>
</dbReference>
<name>E4ZJ84_LEPMJ</name>